<protein>
    <submittedName>
        <fullName evidence="1">Uncharacterized protein</fullName>
    </submittedName>
</protein>
<sequence>MMKYSQNMDSPYLTMPDAREYVTKTRTYAGPIDANLLYTSVLNPGQKQKQLQMKVPMPMLNYYNNPHFFNGNGKVKVPTVTEETTRKESVSQQNELQSPKIDTYVVKPNEILHSKLGNSAGPECRYFVCNIVKASESSKIMLECKCKQDNANSNNNSQKIMYKLNVPKKEDRSASSPELHDYTAMLHDLERALNQEVINKK</sequence>
<gene>
    <name evidence="1" type="ORF">JYU34_018796</name>
</gene>
<organism evidence="1 2">
    <name type="scientific">Plutella xylostella</name>
    <name type="common">Diamondback moth</name>
    <name type="synonym">Plutella maculipennis</name>
    <dbReference type="NCBI Taxonomy" id="51655"/>
    <lineage>
        <taxon>Eukaryota</taxon>
        <taxon>Metazoa</taxon>
        <taxon>Ecdysozoa</taxon>
        <taxon>Arthropoda</taxon>
        <taxon>Hexapoda</taxon>
        <taxon>Insecta</taxon>
        <taxon>Pterygota</taxon>
        <taxon>Neoptera</taxon>
        <taxon>Endopterygota</taxon>
        <taxon>Lepidoptera</taxon>
        <taxon>Glossata</taxon>
        <taxon>Ditrysia</taxon>
        <taxon>Yponomeutoidea</taxon>
        <taxon>Plutellidae</taxon>
        <taxon>Plutella</taxon>
    </lineage>
</organism>
<proteinExistence type="predicted"/>
<comment type="caution">
    <text evidence="1">The sequence shown here is derived from an EMBL/GenBank/DDBJ whole genome shotgun (WGS) entry which is preliminary data.</text>
</comment>
<name>A0ABQ7PZY3_PLUXY</name>
<reference evidence="1 2" key="1">
    <citation type="submission" date="2021-06" db="EMBL/GenBank/DDBJ databases">
        <title>A haploid diamondback moth (Plutella xylostella L.) genome assembly resolves 31 chromosomes and identifies a diamide resistance mutation.</title>
        <authorList>
            <person name="Ward C.M."/>
            <person name="Perry K.D."/>
            <person name="Baker G."/>
            <person name="Powis K."/>
            <person name="Heckel D.G."/>
            <person name="Baxter S.W."/>
        </authorList>
    </citation>
    <scope>NUCLEOTIDE SEQUENCE [LARGE SCALE GENOMIC DNA]</scope>
    <source>
        <strain evidence="1 2">LV</strain>
        <tissue evidence="1">Single pupa</tissue>
    </source>
</reference>
<keyword evidence="2" id="KW-1185">Reference proteome</keyword>
<accession>A0ABQ7PZY3</accession>
<evidence type="ECO:0000313" key="1">
    <source>
        <dbReference type="EMBL" id="KAG7298035.1"/>
    </source>
</evidence>
<evidence type="ECO:0000313" key="2">
    <source>
        <dbReference type="Proteomes" id="UP000823941"/>
    </source>
</evidence>
<dbReference type="Proteomes" id="UP000823941">
    <property type="component" value="Chromosome 25"/>
</dbReference>
<dbReference type="EMBL" id="JAHIBW010000025">
    <property type="protein sequence ID" value="KAG7298035.1"/>
    <property type="molecule type" value="Genomic_DNA"/>
</dbReference>